<comment type="caution">
    <text evidence="3">The sequence shown here is derived from an EMBL/GenBank/DDBJ whole genome shotgun (WGS) entry which is preliminary data.</text>
</comment>
<dbReference type="EMBL" id="JBEWLY010000014">
    <property type="protein sequence ID" value="MET1755781.1"/>
    <property type="molecule type" value="Genomic_DNA"/>
</dbReference>
<sequence>MSLLGFTVDCTDLVETAQIIAASPQAWEPGARIYVTPNIQHVAEMRRNSELQRAVREADLVTCDGFPIVSYARFSGVRIPGRITGREVVKQLMLHTQFDRRHVLVFLIDSEETAGAIRTWAAQRGLSQQVFAIVAPPRFGEDDAACARLAEHIAALGTTILFLGVGAPKSEIFASRYRLELGNCWVLCIGQAVRVALGLVRQPPRLCVMLHAEWAWRLALEPRRLWKRYVSSAAGFAAAILDDVRSQVRKRVL</sequence>
<dbReference type="CDD" id="cd06533">
    <property type="entry name" value="Glyco_transf_WecG_TagA"/>
    <property type="match status" value="1"/>
</dbReference>
<organism evidence="3 4">
    <name type="scientific">Novosphingobium kalidii</name>
    <dbReference type="NCBI Taxonomy" id="3230299"/>
    <lineage>
        <taxon>Bacteria</taxon>
        <taxon>Pseudomonadati</taxon>
        <taxon>Pseudomonadota</taxon>
        <taxon>Alphaproteobacteria</taxon>
        <taxon>Sphingomonadales</taxon>
        <taxon>Sphingomonadaceae</taxon>
        <taxon>Novosphingobium</taxon>
    </lineage>
</organism>
<name>A0ABV2D1R7_9SPHN</name>
<dbReference type="InterPro" id="IPR004629">
    <property type="entry name" value="WecG_TagA_CpsF"/>
</dbReference>
<protein>
    <submittedName>
        <fullName evidence="3">WecB/TagA/CpsF family glycosyltransferase</fullName>
    </submittedName>
</protein>
<dbReference type="Proteomes" id="UP001548713">
    <property type="component" value="Unassembled WGS sequence"/>
</dbReference>
<gene>
    <name evidence="3" type="ORF">ABVV53_09975</name>
</gene>
<dbReference type="PANTHER" id="PTHR34136">
    <property type="match status" value="1"/>
</dbReference>
<evidence type="ECO:0000313" key="4">
    <source>
        <dbReference type="Proteomes" id="UP001548713"/>
    </source>
</evidence>
<proteinExistence type="predicted"/>
<evidence type="ECO:0000256" key="1">
    <source>
        <dbReference type="ARBA" id="ARBA00022676"/>
    </source>
</evidence>
<keyword evidence="1" id="KW-0328">Glycosyltransferase</keyword>
<accession>A0ABV2D1R7</accession>
<keyword evidence="2" id="KW-0808">Transferase</keyword>
<dbReference type="NCBIfam" id="TIGR00696">
    <property type="entry name" value="wecG_tagA_cpsF"/>
    <property type="match status" value="1"/>
</dbReference>
<reference evidence="3 4" key="1">
    <citation type="submission" date="2024-07" db="EMBL/GenBank/DDBJ databases">
        <title>Novosphingobium kalidii RD2P27.</title>
        <authorList>
            <person name="Sun J.-Q."/>
        </authorList>
    </citation>
    <scope>NUCLEOTIDE SEQUENCE [LARGE SCALE GENOMIC DNA]</scope>
    <source>
        <strain evidence="3 4">RD2P27</strain>
    </source>
</reference>
<dbReference type="Pfam" id="PF03808">
    <property type="entry name" value="Glyco_tran_WecG"/>
    <property type="match status" value="1"/>
</dbReference>
<evidence type="ECO:0000313" key="3">
    <source>
        <dbReference type="EMBL" id="MET1755781.1"/>
    </source>
</evidence>
<dbReference type="RefSeq" id="WP_353984275.1">
    <property type="nucleotide sequence ID" value="NZ_JBEWLY010000014.1"/>
</dbReference>
<evidence type="ECO:0000256" key="2">
    <source>
        <dbReference type="ARBA" id="ARBA00022679"/>
    </source>
</evidence>
<keyword evidence="4" id="KW-1185">Reference proteome</keyword>
<dbReference type="PANTHER" id="PTHR34136:SF1">
    <property type="entry name" value="UDP-N-ACETYL-D-MANNOSAMINURONIC ACID TRANSFERASE"/>
    <property type="match status" value="1"/>
</dbReference>